<dbReference type="OMA" id="VWQHDVI"/>
<dbReference type="PANTHER" id="PTHR15599">
    <property type="entry name" value="RTDR1"/>
    <property type="match status" value="1"/>
</dbReference>
<dbReference type="RefSeq" id="XP_013762559.1">
    <property type="nucleotide sequence ID" value="XM_013907105.1"/>
</dbReference>
<accession>A0A0L0DEC9</accession>
<dbReference type="EMBL" id="GL349435">
    <property type="protein sequence ID" value="KNC50682.1"/>
    <property type="molecule type" value="Genomic_DNA"/>
</dbReference>
<dbReference type="STRING" id="461836.A0A0L0DEC9"/>
<keyword evidence="2" id="KW-1185">Reference proteome</keyword>
<dbReference type="InterPro" id="IPR016024">
    <property type="entry name" value="ARM-type_fold"/>
</dbReference>
<dbReference type="PANTHER" id="PTHR15599:SF1">
    <property type="entry name" value="RADIAL SPOKE HEAD 14 HOMOLOG"/>
    <property type="match status" value="1"/>
</dbReference>
<name>A0A0L0DEC9_THETB</name>
<dbReference type="AlphaFoldDB" id="A0A0L0DEC9"/>
<reference evidence="1 2" key="1">
    <citation type="submission" date="2010-05" db="EMBL/GenBank/DDBJ databases">
        <title>The Genome Sequence of Thecamonas trahens ATCC 50062.</title>
        <authorList>
            <consortium name="The Broad Institute Genome Sequencing Platform"/>
            <person name="Russ C."/>
            <person name="Cuomo C."/>
            <person name="Shea T."/>
            <person name="Young S.K."/>
            <person name="Zeng Q."/>
            <person name="Koehrsen M."/>
            <person name="Haas B."/>
            <person name="Borodovsky M."/>
            <person name="Guigo R."/>
            <person name="Alvarado L."/>
            <person name="Berlin A."/>
            <person name="Bochicchio J."/>
            <person name="Borenstein D."/>
            <person name="Chapman S."/>
            <person name="Chen Z."/>
            <person name="Freedman E."/>
            <person name="Gellesch M."/>
            <person name="Goldberg J."/>
            <person name="Griggs A."/>
            <person name="Gujja S."/>
            <person name="Heilman E."/>
            <person name="Heiman D."/>
            <person name="Hepburn T."/>
            <person name="Howarth C."/>
            <person name="Jen D."/>
            <person name="Larson L."/>
            <person name="Mehta T."/>
            <person name="Park D."/>
            <person name="Pearson M."/>
            <person name="Roberts A."/>
            <person name="Saif S."/>
            <person name="Shenoy N."/>
            <person name="Sisk P."/>
            <person name="Stolte C."/>
            <person name="Sykes S."/>
            <person name="Thomson T."/>
            <person name="Walk T."/>
            <person name="White J."/>
            <person name="Yandava C."/>
            <person name="Burger G."/>
            <person name="Gray M.W."/>
            <person name="Holland P.W.H."/>
            <person name="King N."/>
            <person name="Lang F.B.F."/>
            <person name="Roger A.J."/>
            <person name="Ruiz-Trillo I."/>
            <person name="Lander E."/>
            <person name="Nusbaum C."/>
        </authorList>
    </citation>
    <scope>NUCLEOTIDE SEQUENCE [LARGE SCALE GENOMIC DNA]</scope>
    <source>
        <strain evidence="1 2">ATCC 50062</strain>
    </source>
</reference>
<dbReference type="Proteomes" id="UP000054408">
    <property type="component" value="Unassembled WGS sequence"/>
</dbReference>
<dbReference type="GeneID" id="25560620"/>
<dbReference type="eggNOG" id="KOG0167">
    <property type="taxonomic scope" value="Eukaryota"/>
</dbReference>
<gene>
    <name evidence="1" type="ORF">AMSG_00840</name>
</gene>
<proteinExistence type="predicted"/>
<dbReference type="OrthoDB" id="409644at2759"/>
<evidence type="ECO:0000313" key="1">
    <source>
        <dbReference type="EMBL" id="KNC50682.1"/>
    </source>
</evidence>
<dbReference type="Gene3D" id="1.25.10.10">
    <property type="entry name" value="Leucine-rich Repeat Variant"/>
    <property type="match status" value="2"/>
</dbReference>
<dbReference type="InterPro" id="IPR011989">
    <property type="entry name" value="ARM-like"/>
</dbReference>
<organism evidence="1 2">
    <name type="scientific">Thecamonas trahens ATCC 50062</name>
    <dbReference type="NCBI Taxonomy" id="461836"/>
    <lineage>
        <taxon>Eukaryota</taxon>
        <taxon>Apusozoa</taxon>
        <taxon>Apusomonadida</taxon>
        <taxon>Apusomonadidae</taxon>
        <taxon>Thecamonas</taxon>
    </lineage>
</organism>
<evidence type="ECO:0000313" key="2">
    <source>
        <dbReference type="Proteomes" id="UP000054408"/>
    </source>
</evidence>
<dbReference type="InterPro" id="IPR042856">
    <property type="entry name" value="RSP14"/>
</dbReference>
<dbReference type="SUPFAM" id="SSF48371">
    <property type="entry name" value="ARM repeat"/>
    <property type="match status" value="1"/>
</dbReference>
<sequence>MTNTTVLSAFAAKANPNPADPTALTLAYGDRTMPKLRLALASPDLIVRQRALISLRTLVVNPDNAAAALHADTVSGLSACLDASDELVRSTAAAVCEALARLAPGKAALAASDVLPKLAQLADDDKRSVRAAALGALAAQADDPDGAHSVLTAGLVPLLVDKAAVEEEMLQILALEALAGCVRQDAADALRVGAMDVAVALLGHESGGVRNAAALLILALATPFEGKIIAVDSAAVPPLVVALCDDELAVQPAAARALMAVTVYNGGKVAALEAGAPSILSDIIVAELEADTAVDEAVAASLARGDGSPPVPQREHLRELRVSALKAVTTIAEHPLGRRAFLPLVDRLEELAAVDDDPLLARSAAIALQVIQFTP</sequence>
<protein>
    <submittedName>
        <fullName evidence="1">Radial spoke protein ARM37</fullName>
    </submittedName>
</protein>